<reference evidence="2" key="1">
    <citation type="journal article" date="2023" name="DNA Res.">
        <title>Chromosome-level genome assembly of Phrynocephalus forsythii using third-generation DNA sequencing and Hi-C analysis.</title>
        <authorList>
            <person name="Qi Y."/>
            <person name="Zhao W."/>
            <person name="Zhao Y."/>
            <person name="Niu C."/>
            <person name="Cao S."/>
            <person name="Zhang Y."/>
        </authorList>
    </citation>
    <scope>NUCLEOTIDE SEQUENCE</scope>
    <source>
        <tissue evidence="2">Muscle</tissue>
    </source>
</reference>
<dbReference type="AlphaFoldDB" id="A0A9Q0XD82"/>
<gene>
    <name evidence="2" type="ORF">JRQ81_007323</name>
</gene>
<evidence type="ECO:0000313" key="2">
    <source>
        <dbReference type="EMBL" id="KAJ7310409.1"/>
    </source>
</evidence>
<protein>
    <submittedName>
        <fullName evidence="2">Uncharacterized protein</fullName>
    </submittedName>
</protein>
<comment type="caution">
    <text evidence="2">The sequence shown here is derived from an EMBL/GenBank/DDBJ whole genome shotgun (WGS) entry which is preliminary data.</text>
</comment>
<dbReference type="EMBL" id="JAPFRF010000015">
    <property type="protein sequence ID" value="KAJ7310409.1"/>
    <property type="molecule type" value="Genomic_DNA"/>
</dbReference>
<evidence type="ECO:0000256" key="1">
    <source>
        <dbReference type="SAM" id="MobiDB-lite"/>
    </source>
</evidence>
<evidence type="ECO:0000313" key="3">
    <source>
        <dbReference type="Proteomes" id="UP001142489"/>
    </source>
</evidence>
<organism evidence="2 3">
    <name type="scientific">Phrynocephalus forsythii</name>
    <dbReference type="NCBI Taxonomy" id="171643"/>
    <lineage>
        <taxon>Eukaryota</taxon>
        <taxon>Metazoa</taxon>
        <taxon>Chordata</taxon>
        <taxon>Craniata</taxon>
        <taxon>Vertebrata</taxon>
        <taxon>Euteleostomi</taxon>
        <taxon>Lepidosauria</taxon>
        <taxon>Squamata</taxon>
        <taxon>Bifurcata</taxon>
        <taxon>Unidentata</taxon>
        <taxon>Episquamata</taxon>
        <taxon>Toxicofera</taxon>
        <taxon>Iguania</taxon>
        <taxon>Acrodonta</taxon>
        <taxon>Agamidae</taxon>
        <taxon>Agaminae</taxon>
        <taxon>Phrynocephalus</taxon>
    </lineage>
</organism>
<dbReference type="Proteomes" id="UP001142489">
    <property type="component" value="Unassembled WGS sequence"/>
</dbReference>
<name>A0A9Q0XD82_9SAUR</name>
<sequence length="171" mass="18947">MGAQYIINQALKTEKHNLAGFTVKDTEEKNGEWRAELEGSKPNPAINLSKMTDMTETTACQYSIVFSPRRGDDDDAGNDGTEAQVSRWDPRSHSPALGSDLLPTQGQPPARFASAPVSMEITSAFHVFHDLGAAAFARATMKFAKFFRFRRHFRVDSETLSLAVEGILQRI</sequence>
<keyword evidence="3" id="KW-1185">Reference proteome</keyword>
<proteinExistence type="predicted"/>
<feature type="region of interest" description="Disordered" evidence="1">
    <location>
        <begin position="68"/>
        <end position="100"/>
    </location>
</feature>
<accession>A0A9Q0XD82</accession>